<dbReference type="Pfam" id="PF05762">
    <property type="entry name" value="VWA_CoxE"/>
    <property type="match status" value="1"/>
</dbReference>
<sequence>MFFELFYGLRDEGVPVAIQEWMMLMRALAMGQHGSSLDGFYHVARACLVKSETYFDAFDRVFARIFRGVEGELSVTDELMQWLSDPKNFQELTDEQRAMLEELSRDELLRRYLETLQRQTERHDGGGRWIGTGGHSPFGHGGEHPTGIRVGGPGQRKSAMKVAEERRFRDYRTDEALDLRGTVVALKRLRQLTRQGRPDELDLDETVDETCRNAGDIELVFRPERRNNVRLLLLMDVGGSMEPYHRPVSRLLTGLHAARGLREFRAYYFHNCVYENVYRDARLLRSSAVPTGDLFRQLDERWKVAIVGDAAMHPHELMSSFGNIDPRKETETPGIAWLQRIADHFERCVWLNPDPERSWSSTRTTAAIASVFPMFHLSIDGLEKAVAALVGARKVA</sequence>
<proteinExistence type="predicted"/>
<evidence type="ECO:0000313" key="1">
    <source>
        <dbReference type="EMBL" id="TMQ69542.1"/>
    </source>
</evidence>
<gene>
    <name evidence="1" type="ORF">E6K81_14755</name>
</gene>
<dbReference type="PANTHER" id="PTHR39338:SF7">
    <property type="entry name" value="BLL6692 PROTEIN"/>
    <property type="match status" value="1"/>
</dbReference>
<organism evidence="1 2">
    <name type="scientific">Eiseniibacteriota bacterium</name>
    <dbReference type="NCBI Taxonomy" id="2212470"/>
    <lineage>
        <taxon>Bacteria</taxon>
        <taxon>Candidatus Eiseniibacteriota</taxon>
    </lineage>
</organism>
<dbReference type="AlphaFoldDB" id="A0A538U0Y7"/>
<evidence type="ECO:0000313" key="2">
    <source>
        <dbReference type="Proteomes" id="UP000319771"/>
    </source>
</evidence>
<dbReference type="Proteomes" id="UP000319771">
    <property type="component" value="Unassembled WGS sequence"/>
</dbReference>
<dbReference type="PANTHER" id="PTHR39338">
    <property type="entry name" value="BLL5662 PROTEIN-RELATED"/>
    <property type="match status" value="1"/>
</dbReference>
<protein>
    <submittedName>
        <fullName evidence="1">VWA domain-containing protein</fullName>
    </submittedName>
</protein>
<reference evidence="1 2" key="1">
    <citation type="journal article" date="2019" name="Nat. Microbiol.">
        <title>Mediterranean grassland soil C-N compound turnover is dependent on rainfall and depth, and is mediated by genomically divergent microorganisms.</title>
        <authorList>
            <person name="Diamond S."/>
            <person name="Andeer P.F."/>
            <person name="Li Z."/>
            <person name="Crits-Christoph A."/>
            <person name="Burstein D."/>
            <person name="Anantharaman K."/>
            <person name="Lane K.R."/>
            <person name="Thomas B.C."/>
            <person name="Pan C."/>
            <person name="Northen T.R."/>
            <person name="Banfield J.F."/>
        </authorList>
    </citation>
    <scope>NUCLEOTIDE SEQUENCE [LARGE SCALE GENOMIC DNA]</scope>
    <source>
        <strain evidence="1">WS_11</strain>
    </source>
</reference>
<dbReference type="EMBL" id="VBPB01000300">
    <property type="protein sequence ID" value="TMQ69542.1"/>
    <property type="molecule type" value="Genomic_DNA"/>
</dbReference>
<dbReference type="InterPro" id="IPR008912">
    <property type="entry name" value="Uncharacterised_CoxE"/>
</dbReference>
<accession>A0A538U0Y7</accession>
<comment type="caution">
    <text evidence="1">The sequence shown here is derived from an EMBL/GenBank/DDBJ whole genome shotgun (WGS) entry which is preliminary data.</text>
</comment>
<name>A0A538U0Y7_UNCEI</name>